<dbReference type="EMBL" id="SRMA01025308">
    <property type="protein sequence ID" value="TRY96291.1"/>
    <property type="molecule type" value="Genomic_DNA"/>
</dbReference>
<dbReference type="Proteomes" id="UP000316079">
    <property type="component" value="Unassembled WGS sequence"/>
</dbReference>
<protein>
    <submittedName>
        <fullName evidence="1">Uncharacterized protein</fullName>
    </submittedName>
</protein>
<dbReference type="AlphaFoldDB" id="A0A553R288"/>
<dbReference type="OrthoDB" id="10633426at2759"/>
<proteinExistence type="predicted"/>
<feature type="non-terminal residue" evidence="1">
    <location>
        <position position="117"/>
    </location>
</feature>
<name>A0A553R288_9TELE</name>
<gene>
    <name evidence="1" type="ORF">DNTS_024020</name>
</gene>
<evidence type="ECO:0000313" key="2">
    <source>
        <dbReference type="Proteomes" id="UP000316079"/>
    </source>
</evidence>
<keyword evidence="2" id="KW-1185">Reference proteome</keyword>
<sequence length="117" mass="13018">MDRIFKKLSHEPVQTHMPSEGTPVQLTLLSWPDNTPGNRRSPDSTCVSIQFFHGLDYRGLQVVDRAHVVKTTAGHQVSRRSIRTVHGVDFGQMTFEGPSGLELDPWGWSHPSGSGCH</sequence>
<evidence type="ECO:0000313" key="1">
    <source>
        <dbReference type="EMBL" id="TRY96291.1"/>
    </source>
</evidence>
<organism evidence="1 2">
    <name type="scientific">Danionella cerebrum</name>
    <dbReference type="NCBI Taxonomy" id="2873325"/>
    <lineage>
        <taxon>Eukaryota</taxon>
        <taxon>Metazoa</taxon>
        <taxon>Chordata</taxon>
        <taxon>Craniata</taxon>
        <taxon>Vertebrata</taxon>
        <taxon>Euteleostomi</taxon>
        <taxon>Actinopterygii</taxon>
        <taxon>Neopterygii</taxon>
        <taxon>Teleostei</taxon>
        <taxon>Ostariophysi</taxon>
        <taxon>Cypriniformes</taxon>
        <taxon>Danionidae</taxon>
        <taxon>Danioninae</taxon>
        <taxon>Danionella</taxon>
    </lineage>
</organism>
<reference evidence="1 2" key="1">
    <citation type="journal article" date="2019" name="Sci. Data">
        <title>Hybrid genome assembly and annotation of Danionella translucida.</title>
        <authorList>
            <person name="Kadobianskyi M."/>
            <person name="Schulze L."/>
            <person name="Schuelke M."/>
            <person name="Judkewitz B."/>
        </authorList>
    </citation>
    <scope>NUCLEOTIDE SEQUENCE [LARGE SCALE GENOMIC DNA]</scope>
    <source>
        <strain evidence="1 2">Bolton</strain>
    </source>
</reference>
<comment type="caution">
    <text evidence="1">The sequence shown here is derived from an EMBL/GenBank/DDBJ whole genome shotgun (WGS) entry which is preliminary data.</text>
</comment>
<accession>A0A553R288</accession>